<comment type="caution">
    <text evidence="9">Lacks conserved residue(s) required for the propagation of feature annotation.</text>
</comment>
<gene>
    <name evidence="9 14" type="primary">rho</name>
    <name evidence="14" type="ORF">GCM10009858_29240</name>
</gene>
<feature type="binding site" evidence="9">
    <location>
        <begin position="425"/>
        <end position="430"/>
    </location>
    <ligand>
        <name>ATP</name>
        <dbReference type="ChEBI" id="CHEBI:30616"/>
    </ligand>
</feature>
<dbReference type="InterPro" id="IPR003593">
    <property type="entry name" value="AAA+_ATPase"/>
</dbReference>
<keyword evidence="1 9" id="KW-0806">Transcription termination</keyword>
<organism evidence="14 15">
    <name type="scientific">Terrabacter carboxydivorans</name>
    <dbReference type="NCBI Taxonomy" id="619730"/>
    <lineage>
        <taxon>Bacteria</taxon>
        <taxon>Bacillati</taxon>
        <taxon>Actinomycetota</taxon>
        <taxon>Actinomycetes</taxon>
        <taxon>Micrococcales</taxon>
        <taxon>Intrasporangiaceae</taxon>
        <taxon>Terrabacter</taxon>
    </lineage>
</organism>
<evidence type="ECO:0000256" key="11">
    <source>
        <dbReference type="PROSITE-ProRule" id="PRU01203"/>
    </source>
</evidence>
<evidence type="ECO:0000256" key="5">
    <source>
        <dbReference type="ARBA" id="ARBA00022840"/>
    </source>
</evidence>
<keyword evidence="3 9" id="KW-0378">Hydrolase</keyword>
<feature type="binding site" evidence="9">
    <location>
        <begin position="437"/>
        <end position="442"/>
    </location>
    <ligand>
        <name>ATP</name>
        <dbReference type="ChEBI" id="CHEBI:30616"/>
    </ligand>
</feature>
<keyword evidence="8 9" id="KW-0804">Transcription</keyword>
<dbReference type="Gene3D" id="3.40.50.300">
    <property type="entry name" value="P-loop containing nucleotide triphosphate hydrolases"/>
    <property type="match status" value="1"/>
</dbReference>
<dbReference type="InterPro" id="IPR004665">
    <property type="entry name" value="Term_rho"/>
</dbReference>
<evidence type="ECO:0000256" key="10">
    <source>
        <dbReference type="NCBIfam" id="TIGR00767"/>
    </source>
</evidence>
<dbReference type="InterPro" id="IPR011129">
    <property type="entry name" value="CSD"/>
</dbReference>
<dbReference type="SUPFAM" id="SSF68912">
    <property type="entry name" value="Rho N-terminal domain-like"/>
    <property type="match status" value="1"/>
</dbReference>
<name>A0ABN3LS90_9MICO</name>
<feature type="compositionally biased region" description="Basic and acidic residues" evidence="12">
    <location>
        <begin position="166"/>
        <end position="251"/>
    </location>
</feature>
<dbReference type="InterPro" id="IPR011112">
    <property type="entry name" value="Rho-like_N"/>
</dbReference>
<evidence type="ECO:0000256" key="3">
    <source>
        <dbReference type="ARBA" id="ARBA00022801"/>
    </source>
</evidence>
<evidence type="ECO:0000313" key="15">
    <source>
        <dbReference type="Proteomes" id="UP001500730"/>
    </source>
</evidence>
<comment type="caution">
    <text evidence="14">The sequence shown here is derived from an EMBL/GenBank/DDBJ whole genome shotgun (WGS) entry which is preliminary data.</text>
</comment>
<keyword evidence="15" id="KW-1185">Reference proteome</keyword>
<evidence type="ECO:0000256" key="8">
    <source>
        <dbReference type="ARBA" id="ARBA00023163"/>
    </source>
</evidence>
<dbReference type="InterPro" id="IPR011113">
    <property type="entry name" value="Rho_RNA-bd"/>
</dbReference>
<dbReference type="InterPro" id="IPR041703">
    <property type="entry name" value="Rho_factor_ATP-bd"/>
</dbReference>
<evidence type="ECO:0000256" key="7">
    <source>
        <dbReference type="ARBA" id="ARBA00023015"/>
    </source>
</evidence>
<keyword evidence="4 9" id="KW-0347">Helicase</keyword>
<comment type="similarity">
    <text evidence="9 11">Belongs to the Rho family.</text>
</comment>
<feature type="binding site" evidence="9">
    <location>
        <position position="468"/>
    </location>
    <ligand>
        <name>ATP</name>
        <dbReference type="ChEBI" id="CHEBI:30616"/>
    </ligand>
</feature>
<dbReference type="SMART" id="SM00382">
    <property type="entry name" value="AAA"/>
    <property type="match status" value="1"/>
</dbReference>
<evidence type="ECO:0000313" key="14">
    <source>
        <dbReference type="EMBL" id="GAA2489303.1"/>
    </source>
</evidence>
<evidence type="ECO:0000256" key="1">
    <source>
        <dbReference type="ARBA" id="ARBA00022472"/>
    </source>
</evidence>
<dbReference type="HAMAP" id="MF_01884">
    <property type="entry name" value="Rho"/>
    <property type="match status" value="1"/>
</dbReference>
<comment type="function">
    <text evidence="9">Facilitates transcription termination by a mechanism that involves Rho binding to the nascent RNA, activation of Rho's RNA-dependent ATPase activity, and release of the mRNA from the DNA template.</text>
</comment>
<feature type="compositionally biased region" description="Low complexity" evidence="12">
    <location>
        <begin position="104"/>
        <end position="113"/>
    </location>
</feature>
<dbReference type="CDD" id="cd01128">
    <property type="entry name" value="rho_factor_C"/>
    <property type="match status" value="1"/>
</dbReference>
<dbReference type="PANTHER" id="PTHR46425:SF1">
    <property type="entry name" value="TRANSCRIPTION TERMINATION FACTOR RHO"/>
    <property type="match status" value="1"/>
</dbReference>
<dbReference type="NCBIfam" id="TIGR00767">
    <property type="entry name" value="rho"/>
    <property type="match status" value="1"/>
</dbReference>
<dbReference type="Pfam" id="PF00006">
    <property type="entry name" value="ATP-synt_ab"/>
    <property type="match status" value="1"/>
</dbReference>
<feature type="compositionally biased region" description="Basic and acidic residues" evidence="12">
    <location>
        <begin position="114"/>
        <end position="143"/>
    </location>
</feature>
<comment type="subunit">
    <text evidence="9">Homohexamer. The homohexamer assembles into an open ring structure.</text>
</comment>
<proteinExistence type="inferred from homology"/>
<feature type="region of interest" description="Disordered" evidence="12">
    <location>
        <begin position="44"/>
        <end position="293"/>
    </location>
</feature>
<evidence type="ECO:0000256" key="9">
    <source>
        <dbReference type="HAMAP-Rule" id="MF_01884"/>
    </source>
</evidence>
<keyword evidence="7 9" id="KW-0805">Transcription regulation</keyword>
<dbReference type="Pfam" id="PF07498">
    <property type="entry name" value="Rho_N"/>
    <property type="match status" value="1"/>
</dbReference>
<accession>A0ABN3LS90</accession>
<protein>
    <recommendedName>
        <fullName evidence="9 10">Transcription termination factor Rho</fullName>
        <ecNumber evidence="9 10">3.6.4.-</ecNumber>
    </recommendedName>
    <alternativeName>
        <fullName evidence="9">ATP-dependent helicase Rho</fullName>
    </alternativeName>
</protein>
<reference evidence="14 15" key="1">
    <citation type="journal article" date="2019" name="Int. J. Syst. Evol. Microbiol.">
        <title>The Global Catalogue of Microorganisms (GCM) 10K type strain sequencing project: providing services to taxonomists for standard genome sequencing and annotation.</title>
        <authorList>
            <consortium name="The Broad Institute Genomics Platform"/>
            <consortium name="The Broad Institute Genome Sequencing Center for Infectious Disease"/>
            <person name="Wu L."/>
            <person name="Ma J."/>
        </authorList>
    </citation>
    <scope>NUCLEOTIDE SEQUENCE [LARGE SCALE GENOMIC DNA]</scope>
    <source>
        <strain evidence="14 15">JCM 16259</strain>
    </source>
</reference>
<keyword evidence="6 9" id="KW-0694">RNA-binding</keyword>
<dbReference type="SMART" id="SM00357">
    <property type="entry name" value="CSP"/>
    <property type="match status" value="1"/>
</dbReference>
<keyword evidence="5 9" id="KW-0067">ATP-binding</keyword>
<dbReference type="PANTHER" id="PTHR46425">
    <property type="entry name" value="TRANSCRIPTION TERMINATION FACTOR RHO"/>
    <property type="match status" value="1"/>
</dbReference>
<dbReference type="SUPFAM" id="SSF50249">
    <property type="entry name" value="Nucleic acid-binding proteins"/>
    <property type="match status" value="1"/>
</dbReference>
<dbReference type="NCBIfam" id="NF006886">
    <property type="entry name" value="PRK09376.1"/>
    <property type="match status" value="1"/>
</dbReference>
<feature type="compositionally biased region" description="Basic residues" evidence="12">
    <location>
        <begin position="265"/>
        <end position="280"/>
    </location>
</feature>
<feature type="compositionally biased region" description="Low complexity" evidence="12">
    <location>
        <begin position="49"/>
        <end position="84"/>
    </location>
</feature>
<dbReference type="InterPro" id="IPR027417">
    <property type="entry name" value="P-loop_NTPase"/>
</dbReference>
<dbReference type="Gene3D" id="2.40.50.140">
    <property type="entry name" value="Nucleic acid-binding proteins"/>
    <property type="match status" value="1"/>
</dbReference>
<dbReference type="SMART" id="SM00959">
    <property type="entry name" value="Rho_N"/>
    <property type="match status" value="1"/>
</dbReference>
<evidence type="ECO:0000256" key="6">
    <source>
        <dbReference type="ARBA" id="ARBA00022884"/>
    </source>
</evidence>
<feature type="domain" description="Rho RNA-BD" evidence="13">
    <location>
        <begin position="301"/>
        <end position="382"/>
    </location>
</feature>
<dbReference type="EC" id="3.6.4.-" evidence="9 10"/>
<dbReference type="InterPro" id="IPR012340">
    <property type="entry name" value="NA-bd_OB-fold"/>
</dbReference>
<dbReference type="PROSITE" id="PS51856">
    <property type="entry name" value="RHO_RNA_BD"/>
    <property type="match status" value="1"/>
</dbReference>
<dbReference type="EMBL" id="BAAARE010000012">
    <property type="protein sequence ID" value="GAA2489303.1"/>
    <property type="molecule type" value="Genomic_DNA"/>
</dbReference>
<dbReference type="Pfam" id="PF07497">
    <property type="entry name" value="Rho_RNA_bind"/>
    <property type="match status" value="1"/>
</dbReference>
<dbReference type="SUPFAM" id="SSF52540">
    <property type="entry name" value="P-loop containing nucleoside triphosphate hydrolases"/>
    <property type="match status" value="1"/>
</dbReference>
<dbReference type="InterPro" id="IPR036269">
    <property type="entry name" value="Rho_N_sf"/>
</dbReference>
<evidence type="ECO:0000259" key="13">
    <source>
        <dbReference type="PROSITE" id="PS51856"/>
    </source>
</evidence>
<evidence type="ECO:0000256" key="4">
    <source>
        <dbReference type="ARBA" id="ARBA00022806"/>
    </source>
</evidence>
<evidence type="ECO:0000256" key="2">
    <source>
        <dbReference type="ARBA" id="ARBA00022741"/>
    </source>
</evidence>
<dbReference type="InterPro" id="IPR000194">
    <property type="entry name" value="ATPase_F1/V1/A1_a/bsu_nucl-bd"/>
</dbReference>
<keyword evidence="2 9" id="KW-0547">Nucleotide-binding</keyword>
<dbReference type="Proteomes" id="UP001500730">
    <property type="component" value="Unassembled WGS sequence"/>
</dbReference>
<sequence length="684" mass="74529">MSETTTRPLSGLSAMKLDELKGVASSMGITGTAKMRKSDLVEAIKARQSGGSSAPATAPAASAASADSTTSAGDTAPAQAAPARASRRVSRPAGSAATPETSPEVQAPASDAAPARDEAQAREQASEQAVERTTERTPERAPRSEGGSRTSREARSDEQEPGAGQRAERREQAAPEGEDRASRQRDRGQQGNRSDRQQSDRQQSDRQQGDRQQDRQQNDRQQDRQQDNRQQDRQQDNRQQDRQHGDTHDQNRGQQAGYDDDGGSRRSRNRQRSRDRKRGRGREGGQDWNDQDLQVGDDDVLVPVGGILDVLDNYAFVRTSGYLAGPNDVYVPLGIVKGNGLRKGDAVTGAVKALRDGEQPSGNVGRQKFNALVRLDTVNGQTPEEAAKRVEFGKLTPLYPQQRLRLETEPNVLTTRIIDLVAPIGKGQRGLIVAPAKAGKTMIMQTLANAITTNNPECHLMVVLVDERPEEVTDMQRAVKGEVISSTFDRPAEDHTTVAELAIERAKRLVELGHDVVVLLDSITKLGRAYNLAAPASGRILSGGVDSAALYPPKKFFGAARNIENGGSLTILATALVETGSKMDEVIFEEFKGTGNMELRLSRDLANRRIFPAVDINSSGTRREEILLASEELKIMWKLRRVLGGLDAQQAIELLIDRLKKTRTNYEFLTQVQATSGSRLGDES</sequence>
<evidence type="ECO:0000256" key="12">
    <source>
        <dbReference type="SAM" id="MobiDB-lite"/>
    </source>
</evidence>